<feature type="chain" id="PRO_5019551194" evidence="8">
    <location>
        <begin position="24"/>
        <end position="450"/>
    </location>
</feature>
<evidence type="ECO:0000256" key="6">
    <source>
        <dbReference type="ARBA" id="ARBA00023136"/>
    </source>
</evidence>
<dbReference type="Gene3D" id="1.20.1600.10">
    <property type="entry name" value="Outer membrane efflux proteins (OEP)"/>
    <property type="match status" value="1"/>
</dbReference>
<keyword evidence="7" id="KW-0998">Cell outer membrane</keyword>
<evidence type="ECO:0000256" key="4">
    <source>
        <dbReference type="ARBA" id="ARBA00022452"/>
    </source>
</evidence>
<comment type="similarity">
    <text evidence="2">Belongs to the outer membrane factor (OMF) (TC 1.B.17) family.</text>
</comment>
<dbReference type="GO" id="GO:0015288">
    <property type="term" value="F:porin activity"/>
    <property type="evidence" value="ECO:0007669"/>
    <property type="project" value="TreeGrafter"/>
</dbReference>
<dbReference type="InterPro" id="IPR003423">
    <property type="entry name" value="OMP_efflux"/>
</dbReference>
<keyword evidence="3" id="KW-0813">Transport</keyword>
<keyword evidence="4" id="KW-1134">Transmembrane beta strand</keyword>
<dbReference type="Proteomes" id="UP000286976">
    <property type="component" value="Unassembled WGS sequence"/>
</dbReference>
<evidence type="ECO:0000256" key="5">
    <source>
        <dbReference type="ARBA" id="ARBA00022692"/>
    </source>
</evidence>
<dbReference type="AlphaFoldDB" id="A0A432WZZ5"/>
<dbReference type="NCBIfam" id="TIGR01844">
    <property type="entry name" value="type_I_sec_TolC"/>
    <property type="match status" value="1"/>
</dbReference>
<keyword evidence="6" id="KW-0472">Membrane</keyword>
<evidence type="ECO:0000256" key="2">
    <source>
        <dbReference type="ARBA" id="ARBA00007613"/>
    </source>
</evidence>
<protein>
    <submittedName>
        <fullName evidence="9">Outer membrane channel protein TolC</fullName>
    </submittedName>
</protein>
<dbReference type="GO" id="GO:0009279">
    <property type="term" value="C:cell outer membrane"/>
    <property type="evidence" value="ECO:0007669"/>
    <property type="project" value="UniProtKB-SubCell"/>
</dbReference>
<gene>
    <name evidence="9" type="ORF">CWE15_09370</name>
</gene>
<dbReference type="PANTHER" id="PTHR30026:SF20">
    <property type="entry name" value="OUTER MEMBRANE PROTEIN TOLC"/>
    <property type="match status" value="1"/>
</dbReference>
<dbReference type="OrthoDB" id="9813458at2"/>
<dbReference type="RefSeq" id="WP_126757826.1">
    <property type="nucleotide sequence ID" value="NZ_PIPQ01000006.1"/>
</dbReference>
<comment type="caution">
    <text evidence="9">The sequence shown here is derived from an EMBL/GenBank/DDBJ whole genome shotgun (WGS) entry which is preliminary data.</text>
</comment>
<dbReference type="EMBL" id="PIPQ01000006">
    <property type="protein sequence ID" value="RUO39326.1"/>
    <property type="molecule type" value="Genomic_DNA"/>
</dbReference>
<keyword evidence="10" id="KW-1185">Reference proteome</keyword>
<evidence type="ECO:0000256" key="3">
    <source>
        <dbReference type="ARBA" id="ARBA00022448"/>
    </source>
</evidence>
<dbReference type="InterPro" id="IPR010130">
    <property type="entry name" value="T1SS_OMP_TolC"/>
</dbReference>
<feature type="signal peptide" evidence="8">
    <location>
        <begin position="1"/>
        <end position="23"/>
    </location>
</feature>
<proteinExistence type="inferred from homology"/>
<reference evidence="9 10" key="1">
    <citation type="journal article" date="2011" name="Front. Microbiol.">
        <title>Genomic signatures of strain selection and enhancement in Bacillus atrophaeus var. globigii, a historical biowarfare simulant.</title>
        <authorList>
            <person name="Gibbons H.S."/>
            <person name="Broomall S.M."/>
            <person name="McNew L.A."/>
            <person name="Daligault H."/>
            <person name="Chapman C."/>
            <person name="Bruce D."/>
            <person name="Karavis M."/>
            <person name="Krepps M."/>
            <person name="McGregor P.A."/>
            <person name="Hong C."/>
            <person name="Park K.H."/>
            <person name="Akmal A."/>
            <person name="Feldman A."/>
            <person name="Lin J.S."/>
            <person name="Chang W.E."/>
            <person name="Higgs B.W."/>
            <person name="Demirev P."/>
            <person name="Lindquist J."/>
            <person name="Liem A."/>
            <person name="Fochler E."/>
            <person name="Read T.D."/>
            <person name="Tapia R."/>
            <person name="Johnson S."/>
            <person name="Bishop-Lilly K.A."/>
            <person name="Detter C."/>
            <person name="Han C."/>
            <person name="Sozhamannan S."/>
            <person name="Rosenzweig C.N."/>
            <person name="Skowronski E.W."/>
        </authorList>
    </citation>
    <scope>NUCLEOTIDE SEQUENCE [LARGE SCALE GENOMIC DNA]</scope>
    <source>
        <strain evidence="9 10">AIT1</strain>
    </source>
</reference>
<keyword evidence="8" id="KW-0732">Signal</keyword>
<dbReference type="InterPro" id="IPR051906">
    <property type="entry name" value="TolC-like"/>
</dbReference>
<dbReference type="PANTHER" id="PTHR30026">
    <property type="entry name" value="OUTER MEMBRANE PROTEIN TOLC"/>
    <property type="match status" value="1"/>
</dbReference>
<evidence type="ECO:0000256" key="8">
    <source>
        <dbReference type="SAM" id="SignalP"/>
    </source>
</evidence>
<keyword evidence="5" id="KW-0812">Transmembrane</keyword>
<dbReference type="NCBIfam" id="NF007002">
    <property type="entry name" value="PRK09465.1"/>
    <property type="match status" value="1"/>
</dbReference>
<evidence type="ECO:0000256" key="7">
    <source>
        <dbReference type="ARBA" id="ARBA00023237"/>
    </source>
</evidence>
<dbReference type="GO" id="GO:0015562">
    <property type="term" value="F:efflux transmembrane transporter activity"/>
    <property type="evidence" value="ECO:0007669"/>
    <property type="project" value="InterPro"/>
</dbReference>
<dbReference type="GO" id="GO:1990281">
    <property type="term" value="C:efflux pump complex"/>
    <property type="evidence" value="ECO:0007669"/>
    <property type="project" value="TreeGrafter"/>
</dbReference>
<dbReference type="Pfam" id="PF02321">
    <property type="entry name" value="OEP"/>
    <property type="match status" value="2"/>
</dbReference>
<accession>A0A432WZZ5</accession>
<sequence length="450" mass="49356">MKMKFLSAVLALGITGLSAPASATNLADIYMLALENDPQLLRSAAERNAAKTGVDISRADWWPQINFALGYSDTRQDNATLNNAGSYDITTGSSRTFNKELSLSQTVFSLPTWQATDIAEKQAYQSEVAYLLARQQLMLRVTKTYFGVLSAADSLEFAKAEKRAIERQLEQTRQRFSVGLTAITDVHEAQAQYDNAVAREIQANNAVEIALEGLREITGRHIERIDILNTDTFSPSRPDPEGVQSWIQKAHERNLSLLINRSAVEVADQRIDLARAGHYPTVRLTASYSDRDQNTSGRPSLNGLNSRSIGLQANIPLFSGGKTIASTQQARDNYVVASQTLEESRRAVERTVRTAYFDVVSNISTINALEQAVLSAESALNATQAGFEVGTRTIVDVLNSTRNLFNARRNLSEARYAYINSTLALYQASGVISESDLLAINQGLEPAPAD</sequence>
<dbReference type="SUPFAM" id="SSF56954">
    <property type="entry name" value="Outer membrane efflux proteins (OEP)"/>
    <property type="match status" value="1"/>
</dbReference>
<organism evidence="9 10">
    <name type="scientific">Aliidiomarina taiwanensis</name>
    <dbReference type="NCBI Taxonomy" id="946228"/>
    <lineage>
        <taxon>Bacteria</taxon>
        <taxon>Pseudomonadati</taxon>
        <taxon>Pseudomonadota</taxon>
        <taxon>Gammaproteobacteria</taxon>
        <taxon>Alteromonadales</taxon>
        <taxon>Idiomarinaceae</taxon>
        <taxon>Aliidiomarina</taxon>
    </lineage>
</organism>
<evidence type="ECO:0000313" key="9">
    <source>
        <dbReference type="EMBL" id="RUO39326.1"/>
    </source>
</evidence>
<comment type="subcellular location">
    <subcellularLocation>
        <location evidence="1">Cell outer membrane</location>
    </subcellularLocation>
</comment>
<dbReference type="InterPro" id="IPR058622">
    <property type="entry name" value="TolC"/>
</dbReference>
<evidence type="ECO:0000256" key="1">
    <source>
        <dbReference type="ARBA" id="ARBA00004442"/>
    </source>
</evidence>
<evidence type="ECO:0000313" key="10">
    <source>
        <dbReference type="Proteomes" id="UP000286976"/>
    </source>
</evidence>
<name>A0A432WZZ5_9GAMM</name>